<dbReference type="Proteomes" id="UP000198862">
    <property type="component" value="Unassembled WGS sequence"/>
</dbReference>
<dbReference type="InterPro" id="IPR050248">
    <property type="entry name" value="Polysacc_deacetylase_ArnD"/>
</dbReference>
<keyword evidence="5" id="KW-1185">Reference proteome</keyword>
<evidence type="ECO:0000256" key="2">
    <source>
        <dbReference type="ARBA" id="ARBA00022801"/>
    </source>
</evidence>
<dbReference type="GO" id="GO:0016020">
    <property type="term" value="C:membrane"/>
    <property type="evidence" value="ECO:0007669"/>
    <property type="project" value="TreeGrafter"/>
</dbReference>
<dbReference type="PANTHER" id="PTHR10587:SF133">
    <property type="entry name" value="CHITIN DEACETYLASE 1-RELATED"/>
    <property type="match status" value="1"/>
</dbReference>
<dbReference type="AlphaFoldDB" id="A0A1I1TLE9"/>
<evidence type="ECO:0000313" key="5">
    <source>
        <dbReference type="Proteomes" id="UP000198862"/>
    </source>
</evidence>
<keyword evidence="2" id="KW-0378">Hydrolase</keyword>
<dbReference type="PROSITE" id="PS51257">
    <property type="entry name" value="PROKAR_LIPOPROTEIN"/>
    <property type="match status" value="1"/>
</dbReference>
<feature type="domain" description="NodB homology" evidence="3">
    <location>
        <begin position="307"/>
        <end position="490"/>
    </location>
</feature>
<gene>
    <name evidence="4" type="ORF">SAMN02745724_04925</name>
</gene>
<dbReference type="CDD" id="cd10917">
    <property type="entry name" value="CE4_NodB_like_6s_7s"/>
    <property type="match status" value="1"/>
</dbReference>
<evidence type="ECO:0000256" key="1">
    <source>
        <dbReference type="ARBA" id="ARBA00022723"/>
    </source>
</evidence>
<keyword evidence="1" id="KW-0479">Metal-binding</keyword>
<dbReference type="Gene3D" id="3.20.20.370">
    <property type="entry name" value="Glycoside hydrolase/deacetylase"/>
    <property type="match status" value="1"/>
</dbReference>
<dbReference type="EMBL" id="FOLO01000071">
    <property type="protein sequence ID" value="SFD59377.1"/>
    <property type="molecule type" value="Genomic_DNA"/>
</dbReference>
<dbReference type="InterPro" id="IPR002509">
    <property type="entry name" value="NODB_dom"/>
</dbReference>
<protein>
    <submittedName>
        <fullName evidence="4">Peptidoglycan/xylan/chitin deacetylase, PgdA/CDA1 family</fullName>
    </submittedName>
</protein>
<dbReference type="GO" id="GO:0005975">
    <property type="term" value="P:carbohydrate metabolic process"/>
    <property type="evidence" value="ECO:0007669"/>
    <property type="project" value="InterPro"/>
</dbReference>
<evidence type="ECO:0000259" key="3">
    <source>
        <dbReference type="PROSITE" id="PS51677"/>
    </source>
</evidence>
<reference evidence="4 5" key="1">
    <citation type="submission" date="2016-10" db="EMBL/GenBank/DDBJ databases">
        <authorList>
            <person name="de Groot N.N."/>
        </authorList>
    </citation>
    <scope>NUCLEOTIDE SEQUENCE [LARGE SCALE GENOMIC DNA]</scope>
    <source>
        <strain evidence="4 5">DSM 6059</strain>
    </source>
</reference>
<name>A0A1I1TLE9_9GAMM</name>
<dbReference type="GO" id="GO:0016810">
    <property type="term" value="F:hydrolase activity, acting on carbon-nitrogen (but not peptide) bonds"/>
    <property type="evidence" value="ECO:0007669"/>
    <property type="project" value="InterPro"/>
</dbReference>
<proteinExistence type="predicted"/>
<dbReference type="InterPro" id="IPR011330">
    <property type="entry name" value="Glyco_hydro/deAcase_b/a-brl"/>
</dbReference>
<dbReference type="STRING" id="1123010.SAMN02745724_04925"/>
<dbReference type="PROSITE" id="PS51677">
    <property type="entry name" value="NODB"/>
    <property type="match status" value="1"/>
</dbReference>
<accession>A0A1I1TLE9</accession>
<dbReference type="Pfam" id="PF01522">
    <property type="entry name" value="Polysacc_deac_1"/>
    <property type="match status" value="1"/>
</dbReference>
<dbReference type="OrthoDB" id="276604at2"/>
<evidence type="ECO:0000313" key="4">
    <source>
        <dbReference type="EMBL" id="SFD59377.1"/>
    </source>
</evidence>
<sequence length="502" mass="57147">MCKRNYIFTLVIFLQACGSSHSQLNTQTVSQDTSLDYNNTHYLKQDIQLKFKALYVAQTISFTNSALNQAKILLNNTIETIDNKLSLSDMNIFISPINDSAATNNVLSHFNSDKTNIIIQSSVFKSIINNGNSSEAELALLFQVLKSKYQSNENSNNINLIEGIKFISLAHLWMQANNHSLVWSELPEIEQSTYLSFLLESNNKFNFETQWFSLNEANYSLKSISIMTRAIDKYIADHPAATIHNIWQIPASKILIWYDKSSREVKTNPYVRTPNIDEFDQVPDYEFSRQAIAFPKLYFLEGLHNEKQVSLTFDDGPSQYSQPIINVLKSHNIKATFFVMGQNISSNTQVLKNIAAQGHTIAHHSWSHPDTSTFENNDTWWQQEFEPTNNLLNETIGYRAAIFRPPYGRIRDDQIKYLAQKGILVVNWSVDTRDWNSNTNSVKNIENAVLDNQHSEAIILMHDGGGNRNNTATALSKIIESYQAQGYKFVTVDKLLGVSKSK</sequence>
<dbReference type="GO" id="GO:0046872">
    <property type="term" value="F:metal ion binding"/>
    <property type="evidence" value="ECO:0007669"/>
    <property type="project" value="UniProtKB-KW"/>
</dbReference>
<dbReference type="RefSeq" id="WP_091991075.1">
    <property type="nucleotide sequence ID" value="NZ_FOLO01000071.1"/>
</dbReference>
<dbReference type="SUPFAM" id="SSF88713">
    <property type="entry name" value="Glycoside hydrolase/deacetylase"/>
    <property type="match status" value="1"/>
</dbReference>
<organism evidence="4 5">
    <name type="scientific">Pseudoalteromonas denitrificans DSM 6059</name>
    <dbReference type="NCBI Taxonomy" id="1123010"/>
    <lineage>
        <taxon>Bacteria</taxon>
        <taxon>Pseudomonadati</taxon>
        <taxon>Pseudomonadota</taxon>
        <taxon>Gammaproteobacteria</taxon>
        <taxon>Alteromonadales</taxon>
        <taxon>Pseudoalteromonadaceae</taxon>
        <taxon>Pseudoalteromonas</taxon>
    </lineage>
</organism>
<dbReference type="PANTHER" id="PTHR10587">
    <property type="entry name" value="GLYCOSYL TRANSFERASE-RELATED"/>
    <property type="match status" value="1"/>
</dbReference>